<feature type="transmembrane region" description="Helical" evidence="1">
    <location>
        <begin position="41"/>
        <end position="61"/>
    </location>
</feature>
<dbReference type="EMBL" id="VIIS01000505">
    <property type="protein sequence ID" value="KAF0308241.1"/>
    <property type="molecule type" value="Genomic_DNA"/>
</dbReference>
<evidence type="ECO:0000313" key="3">
    <source>
        <dbReference type="EMBL" id="KAF0308241.1"/>
    </source>
</evidence>
<dbReference type="EMBL" id="VIIS01000711">
    <property type="protein sequence ID" value="KAF0305889.1"/>
    <property type="molecule type" value="Genomic_DNA"/>
</dbReference>
<evidence type="ECO:0000256" key="1">
    <source>
        <dbReference type="SAM" id="Phobius"/>
    </source>
</evidence>
<keyword evidence="1" id="KW-0472">Membrane</keyword>
<proteinExistence type="predicted"/>
<comment type="caution">
    <text evidence="2">The sequence shown here is derived from an EMBL/GenBank/DDBJ whole genome shotgun (WGS) entry which is preliminary data.</text>
</comment>
<dbReference type="AlphaFoldDB" id="A0A6A4WKZ3"/>
<evidence type="ECO:0000313" key="2">
    <source>
        <dbReference type="EMBL" id="KAF0305889.1"/>
    </source>
</evidence>
<gene>
    <name evidence="3" type="ORF">FJT64_020525</name>
    <name evidence="2" type="ORF">FJT64_022519</name>
</gene>
<evidence type="ECO:0000313" key="4">
    <source>
        <dbReference type="Proteomes" id="UP000440578"/>
    </source>
</evidence>
<keyword evidence="1" id="KW-0812">Transmembrane</keyword>
<feature type="transmembrane region" description="Helical" evidence="1">
    <location>
        <begin position="81"/>
        <end position="106"/>
    </location>
</feature>
<organism evidence="2 4">
    <name type="scientific">Amphibalanus amphitrite</name>
    <name type="common">Striped barnacle</name>
    <name type="synonym">Balanus amphitrite</name>
    <dbReference type="NCBI Taxonomy" id="1232801"/>
    <lineage>
        <taxon>Eukaryota</taxon>
        <taxon>Metazoa</taxon>
        <taxon>Ecdysozoa</taxon>
        <taxon>Arthropoda</taxon>
        <taxon>Crustacea</taxon>
        <taxon>Multicrustacea</taxon>
        <taxon>Cirripedia</taxon>
        <taxon>Thoracica</taxon>
        <taxon>Thoracicalcarea</taxon>
        <taxon>Balanomorpha</taxon>
        <taxon>Balanoidea</taxon>
        <taxon>Balanidae</taxon>
        <taxon>Amphibalaninae</taxon>
        <taxon>Amphibalanus</taxon>
    </lineage>
</organism>
<keyword evidence="4" id="KW-1185">Reference proteome</keyword>
<sequence length="182" mass="20712">MNKTKMNLEDIAKMMIECDRSQLPKFVALNLKKLPPITADCIDILAPLLLVRYLLVVPLLAPHPLVVPLLASYRLVVPLLVLNFLVVPLLVLNRMVVPFLVLRLLVLVCLGQRRRRTGEEAVSSYVREQTGAEAVTAVKLPTRFDSYESYRLDIVNSPADLDILDPQLWAEGLIVRRFFQRR</sequence>
<protein>
    <submittedName>
        <fullName evidence="2">Uncharacterized protein</fullName>
    </submittedName>
</protein>
<accession>A0A6A4WKZ3</accession>
<reference evidence="2 4" key="1">
    <citation type="submission" date="2019-07" db="EMBL/GenBank/DDBJ databases">
        <title>Draft genome assembly of a fouling barnacle, Amphibalanus amphitrite (Darwin, 1854): The first reference genome for Thecostraca.</title>
        <authorList>
            <person name="Kim W."/>
        </authorList>
    </citation>
    <scope>NUCLEOTIDE SEQUENCE [LARGE SCALE GENOMIC DNA]</scope>
    <source>
        <strain evidence="2">SNU_AA5</strain>
        <tissue evidence="2">Soma without cirri and trophi</tissue>
    </source>
</reference>
<dbReference type="Proteomes" id="UP000440578">
    <property type="component" value="Unassembled WGS sequence"/>
</dbReference>
<name>A0A6A4WKZ3_AMPAM</name>
<keyword evidence="1" id="KW-1133">Transmembrane helix</keyword>